<reference evidence="2 3" key="1">
    <citation type="journal article" date="2015" name="Genome Announc.">
        <title>Genome Assemblies of Three Soil-Associated Devosia species: D. insulae, D. limi, and D. soli.</title>
        <authorList>
            <person name="Hassan Y.I."/>
            <person name="Lepp D."/>
            <person name="Zhou T."/>
        </authorList>
    </citation>
    <scope>NUCLEOTIDE SEQUENCE [LARGE SCALE GENOMIC DNA]</scope>
    <source>
        <strain evidence="2 3">DS-56</strain>
    </source>
</reference>
<dbReference type="OrthoDB" id="9797417at2"/>
<dbReference type="InterPro" id="IPR000182">
    <property type="entry name" value="GNAT_dom"/>
</dbReference>
<dbReference type="CDD" id="cd04301">
    <property type="entry name" value="NAT_SF"/>
    <property type="match status" value="1"/>
</dbReference>
<dbReference type="RefSeq" id="WP_069911453.1">
    <property type="nucleotide sequence ID" value="NZ_LAJE02000292.1"/>
</dbReference>
<dbReference type="EMBL" id="LAJE02000292">
    <property type="protein sequence ID" value="OEO29302.1"/>
    <property type="molecule type" value="Genomic_DNA"/>
</dbReference>
<name>A0A1E5XL52_9HYPH</name>
<dbReference type="GO" id="GO:0016747">
    <property type="term" value="F:acyltransferase activity, transferring groups other than amino-acyl groups"/>
    <property type="evidence" value="ECO:0007669"/>
    <property type="project" value="InterPro"/>
</dbReference>
<dbReference type="PROSITE" id="PS51186">
    <property type="entry name" value="GNAT"/>
    <property type="match status" value="1"/>
</dbReference>
<evidence type="ECO:0000313" key="2">
    <source>
        <dbReference type="EMBL" id="OEO29302.1"/>
    </source>
</evidence>
<keyword evidence="3" id="KW-1185">Reference proteome</keyword>
<dbReference type="AlphaFoldDB" id="A0A1E5XL52"/>
<organism evidence="2 3">
    <name type="scientific">Devosia insulae DS-56</name>
    <dbReference type="NCBI Taxonomy" id="1116389"/>
    <lineage>
        <taxon>Bacteria</taxon>
        <taxon>Pseudomonadati</taxon>
        <taxon>Pseudomonadota</taxon>
        <taxon>Alphaproteobacteria</taxon>
        <taxon>Hyphomicrobiales</taxon>
        <taxon>Devosiaceae</taxon>
        <taxon>Devosia</taxon>
    </lineage>
</organism>
<dbReference type="Gene3D" id="3.40.630.30">
    <property type="match status" value="1"/>
</dbReference>
<feature type="domain" description="N-acetyltransferase" evidence="1">
    <location>
        <begin position="2"/>
        <end position="146"/>
    </location>
</feature>
<sequence length="150" mass="16977">MITLRLATEADAADIAALFATSRRLLTFLPDLHTVEEDRVYVRDKVLRDFRVTVAERDGAIVGFMAELEGWIEHLYIDAAQLRSGVGSVLIADAQSRNEDLQLWCFANNLRGRAFYERMGFEAVKFTDGATNEAKAPDILYRWEREFGSG</sequence>
<protein>
    <recommendedName>
        <fullName evidence="1">N-acetyltransferase domain-containing protein</fullName>
    </recommendedName>
</protein>
<dbReference type="InterPro" id="IPR016181">
    <property type="entry name" value="Acyl_CoA_acyltransferase"/>
</dbReference>
<gene>
    <name evidence="2" type="ORF">VW23_026410</name>
</gene>
<evidence type="ECO:0000259" key="1">
    <source>
        <dbReference type="PROSITE" id="PS51186"/>
    </source>
</evidence>
<accession>A0A1E5XL52</accession>
<dbReference type="SUPFAM" id="SSF55729">
    <property type="entry name" value="Acyl-CoA N-acyltransferases (Nat)"/>
    <property type="match status" value="1"/>
</dbReference>
<comment type="caution">
    <text evidence="2">The sequence shown here is derived from an EMBL/GenBank/DDBJ whole genome shotgun (WGS) entry which is preliminary data.</text>
</comment>
<dbReference type="Proteomes" id="UP000095463">
    <property type="component" value="Unassembled WGS sequence"/>
</dbReference>
<evidence type="ECO:0000313" key="3">
    <source>
        <dbReference type="Proteomes" id="UP000095463"/>
    </source>
</evidence>
<proteinExistence type="predicted"/>
<dbReference type="Pfam" id="PF13508">
    <property type="entry name" value="Acetyltransf_7"/>
    <property type="match status" value="1"/>
</dbReference>